<protein>
    <recommendedName>
        <fullName evidence="2">PWWP domain-containing protein</fullName>
    </recommendedName>
</protein>
<dbReference type="SUPFAM" id="SSF63748">
    <property type="entry name" value="Tudor/PWWP/MBT"/>
    <property type="match status" value="1"/>
</dbReference>
<dbReference type="Proteomes" id="UP000008810">
    <property type="component" value="Chromosome 2"/>
</dbReference>
<dbReference type="InterPro" id="IPR000313">
    <property type="entry name" value="PWWP_dom"/>
</dbReference>
<dbReference type="EMBL" id="CM000881">
    <property type="protein sequence ID" value="KQK04560.1"/>
    <property type="molecule type" value="Genomic_DNA"/>
</dbReference>
<dbReference type="eggNOG" id="ENOG502QUJY">
    <property type="taxonomic scope" value="Eukaryota"/>
</dbReference>
<dbReference type="PROSITE" id="PS50812">
    <property type="entry name" value="PWWP"/>
    <property type="match status" value="1"/>
</dbReference>
<dbReference type="GeneID" id="100844359"/>
<evidence type="ECO:0000259" key="2">
    <source>
        <dbReference type="PROSITE" id="PS50812"/>
    </source>
</evidence>
<feature type="compositionally biased region" description="Low complexity" evidence="1">
    <location>
        <begin position="280"/>
        <end position="294"/>
    </location>
</feature>
<feature type="compositionally biased region" description="Basic residues" evidence="1">
    <location>
        <begin position="600"/>
        <end position="610"/>
    </location>
</feature>
<feature type="compositionally biased region" description="Basic and acidic residues" evidence="1">
    <location>
        <begin position="611"/>
        <end position="621"/>
    </location>
</feature>
<dbReference type="STRING" id="15368.I1HFR1"/>
<dbReference type="PANTHER" id="PTHR33697">
    <property type="entry name" value="T17B22.17 PROTEIN-RELATED"/>
    <property type="match status" value="1"/>
</dbReference>
<feature type="region of interest" description="Disordered" evidence="1">
    <location>
        <begin position="211"/>
        <end position="250"/>
    </location>
</feature>
<reference evidence="4" key="3">
    <citation type="submission" date="2018-08" db="UniProtKB">
        <authorList>
            <consortium name="EnsemblPlants"/>
        </authorList>
    </citation>
    <scope>IDENTIFICATION</scope>
    <source>
        <strain evidence="4">cv. Bd21</strain>
    </source>
</reference>
<dbReference type="Pfam" id="PF00855">
    <property type="entry name" value="PWWP"/>
    <property type="match status" value="1"/>
</dbReference>
<dbReference type="KEGG" id="bdi:100844359"/>
<dbReference type="PANTHER" id="PTHR33697:SF3">
    <property type="entry name" value="TUDOR_PWWP_MBT SUPERFAMILY PROTEIN"/>
    <property type="match status" value="1"/>
</dbReference>
<dbReference type="InterPro" id="IPR044679">
    <property type="entry name" value="PWWP2-like"/>
</dbReference>
<evidence type="ECO:0000313" key="3">
    <source>
        <dbReference type="EMBL" id="KQK04560.1"/>
    </source>
</evidence>
<keyword evidence="5" id="KW-1185">Reference proteome</keyword>
<dbReference type="RefSeq" id="XP_003565804.1">
    <property type="nucleotide sequence ID" value="XM_003565756.3"/>
</dbReference>
<evidence type="ECO:0000256" key="1">
    <source>
        <dbReference type="SAM" id="MobiDB-lite"/>
    </source>
</evidence>
<feature type="compositionally biased region" description="Basic residues" evidence="1">
    <location>
        <begin position="216"/>
        <end position="230"/>
    </location>
</feature>
<dbReference type="AlphaFoldDB" id="I1HFR1"/>
<dbReference type="Gene3D" id="2.30.30.140">
    <property type="match status" value="1"/>
</dbReference>
<evidence type="ECO:0000313" key="5">
    <source>
        <dbReference type="Proteomes" id="UP000008810"/>
    </source>
</evidence>
<proteinExistence type="predicted"/>
<name>I1HFR1_BRADI</name>
<accession>I1HFR1</accession>
<organism evidence="4">
    <name type="scientific">Brachypodium distachyon</name>
    <name type="common">Purple false brome</name>
    <name type="synonym">Trachynia distachya</name>
    <dbReference type="NCBI Taxonomy" id="15368"/>
    <lineage>
        <taxon>Eukaryota</taxon>
        <taxon>Viridiplantae</taxon>
        <taxon>Streptophyta</taxon>
        <taxon>Embryophyta</taxon>
        <taxon>Tracheophyta</taxon>
        <taxon>Spermatophyta</taxon>
        <taxon>Magnoliopsida</taxon>
        <taxon>Liliopsida</taxon>
        <taxon>Poales</taxon>
        <taxon>Poaceae</taxon>
        <taxon>BOP clade</taxon>
        <taxon>Pooideae</taxon>
        <taxon>Stipodae</taxon>
        <taxon>Brachypodieae</taxon>
        <taxon>Brachypodium</taxon>
    </lineage>
</organism>
<dbReference type="CDD" id="cd05162">
    <property type="entry name" value="PWWP"/>
    <property type="match status" value="1"/>
</dbReference>
<dbReference type="EnsemblPlants" id="KQK04560">
    <property type="protein sequence ID" value="KQK04560"/>
    <property type="gene ID" value="BRADI_2g14280v3"/>
</dbReference>
<feature type="region of interest" description="Disordered" evidence="1">
    <location>
        <begin position="342"/>
        <end position="394"/>
    </location>
</feature>
<evidence type="ECO:0000313" key="4">
    <source>
        <dbReference type="EnsemblPlants" id="KQK04560"/>
    </source>
</evidence>
<reference evidence="3" key="2">
    <citation type="submission" date="2017-06" db="EMBL/GenBank/DDBJ databases">
        <title>WGS assembly of Brachypodium distachyon.</title>
        <authorList>
            <consortium name="The International Brachypodium Initiative"/>
            <person name="Lucas S."/>
            <person name="Harmon-Smith M."/>
            <person name="Lail K."/>
            <person name="Tice H."/>
            <person name="Grimwood J."/>
            <person name="Bruce D."/>
            <person name="Barry K."/>
            <person name="Shu S."/>
            <person name="Lindquist E."/>
            <person name="Wang M."/>
            <person name="Pitluck S."/>
            <person name="Vogel J.P."/>
            <person name="Garvin D.F."/>
            <person name="Mockler T.C."/>
            <person name="Schmutz J."/>
            <person name="Rokhsar D."/>
            <person name="Bevan M.W."/>
        </authorList>
    </citation>
    <scope>NUCLEOTIDE SEQUENCE</scope>
    <source>
        <strain evidence="3">Bd21</strain>
    </source>
</reference>
<feature type="compositionally biased region" description="Polar residues" evidence="1">
    <location>
        <begin position="140"/>
        <end position="149"/>
    </location>
</feature>
<dbReference type="OrthoDB" id="674240at2759"/>
<reference evidence="3 4" key="1">
    <citation type="journal article" date="2010" name="Nature">
        <title>Genome sequencing and analysis of the model grass Brachypodium distachyon.</title>
        <authorList>
            <consortium name="International Brachypodium Initiative"/>
        </authorList>
    </citation>
    <scope>NUCLEOTIDE SEQUENCE [LARGE SCALE GENOMIC DNA]</scope>
    <source>
        <strain evidence="3 4">Bd21</strain>
    </source>
</reference>
<sequence>MGGLEAQAAPEVVDVSAAGTLVWVRRPNGSWWPGQVLSRADVPDGCPAPPRSPATPIMLLGRRDGPAFVDWCNLERSKRVKPFRCGDLDLDDCIRKAQQQQAARRRGSTSTNRRRVCNTANGARYARKEDAVLQALQIERATNNRQGAKSSRKPSSLPAAANPPPLPKRKRRTPNDSEDDVPQGFRRMRDLTEIGSDAAVFPDSTCCLPASASQMKRSRQSHHDSGKRKHPTLDQDQPCGMLRKKDRSRPLSELCNGDMWNGFKPNAQRADHDQQLMRMGTCSGSSSASSSLDTLADKSSSHPTALFKTDQAKGITRLPNDDLPRGDELGSIFKADRLHVDQPGALMKDPSWECSKQDPDSSKADLSSQCDGRNHKKKTISSVDQEGSNRAKSVLEREHCKSRVVKYKAPSNEGVLLEERLERSTVDKTAAPDDDKDLAILPNDLDRVDAVLQQCSESKHKHEEPSETTSNNSYCENVSVSSVAFELPPQHTDPAVASCHAVKATKTLQLNSALYDVELSVQGSSSSSNNKGRHVPLVSLMSRSSRRPVVGYPVSVEVLDVVYCPPASSIDDDHPSTSSANGLVKEQETAVPQCAMPSSHKGRAKARSRRKTSEDDMDKSWRPHNKNPVSSPRKMRRLSSFATSQRGGEDRKTLVGKFCGTAVACIPLRVVFSRINEALSYSAK</sequence>
<feature type="region of interest" description="Disordered" evidence="1">
    <location>
        <begin position="567"/>
        <end position="647"/>
    </location>
</feature>
<feature type="region of interest" description="Disordered" evidence="1">
    <location>
        <begin position="140"/>
        <end position="184"/>
    </location>
</feature>
<dbReference type="OMA" id="DMWNGFK"/>
<gene>
    <name evidence="4" type="primary">LOC100844359</name>
    <name evidence="3" type="ORF">BRADI_2g14280v3</name>
</gene>
<dbReference type="Gramene" id="KQK04560">
    <property type="protein sequence ID" value="KQK04560"/>
    <property type="gene ID" value="BRADI_2g14280v3"/>
</dbReference>
<feature type="domain" description="PWWP" evidence="2">
    <location>
        <begin position="18"/>
        <end position="76"/>
    </location>
</feature>
<dbReference type="HOGENOM" id="CLU_014737_0_0_1"/>
<feature type="region of interest" description="Disordered" evidence="1">
    <location>
        <begin position="279"/>
        <end position="302"/>
    </location>
</feature>